<comment type="caution">
    <text evidence="1">The sequence shown here is derived from an EMBL/GenBank/DDBJ whole genome shotgun (WGS) entry which is preliminary data.</text>
</comment>
<proteinExistence type="predicted"/>
<reference evidence="1 2" key="1">
    <citation type="submission" date="2015-09" db="EMBL/GenBank/DDBJ databases">
        <title>Genome announcement of multiple Pseudomonas syringae strains.</title>
        <authorList>
            <person name="Thakur S."/>
            <person name="Wang P.W."/>
            <person name="Gong Y."/>
            <person name="Weir B.S."/>
            <person name="Guttman D.S."/>
        </authorList>
    </citation>
    <scope>NUCLEOTIDE SEQUENCE [LARGE SCALE GENOMIC DNA]</scope>
    <source>
        <strain evidence="1 2">ICMP16929</strain>
    </source>
</reference>
<protein>
    <submittedName>
        <fullName evidence="1">Uncharacterized protein</fullName>
    </submittedName>
</protein>
<sequence>MSVENESFRQLLGTALKKYDFPLFTENMTKLSSDEMLDFFEESFAQPGSYSIRGGQKARNNFYSQLLGDELFSQQFAKAQEYVKGQHAKILTIESEFDKIRATLPKCDISKYPVDIQMWSAVEGASQGLKHFHDKIDQAIQENVGGNAHYAMPEMLIVKNEEGGDVNIDGAFSSIISTLGLTLKMLAHQNGWIEGGKLIAPSRPTISADHVSKAAAIQQFALAWDALEDAANRTLFFGGEITSFEDGGVPEELFDKSFFATFEDRKVFYRSPCDIEKLDFLANRRFHSWAFQNMTRMFYSPHIDAVVMGAGETPPGLAIHRYISKDEAIVAASLSELFAFDIKDDQEKHHGLTLCEWVRGYSVLKLVAENEFSDTSFVQVDKGFLKASLRAYNLSEASASILINHLTFGLDGRDLFDSPLIVSEDGKYSFLPQALLSANLVVVIPSKLSTLDIELEKSEKGMPRSERDSSKKSKISAKKGKGFEGKVISFFNKLGYDCEGAKFNIDGVPFEYDALLVVDDALLLIECKNTSISGNNAVKALRYAQFLSETIGQIKRLEIGLKLKPDIVKSLFGRDLSEFRLIPLILNSFTYSSPPIDGVYISDFSLIGKFFQECNISEFSYVDGKKKVNKVLHKLWVGEKPTVEELLEYLGFPPQLKLIASHFTYHKYAHYTSEGSMFFSGVLDVDEDAMKLAKLEAPDVSNK</sequence>
<dbReference type="RefSeq" id="WP_057426408.1">
    <property type="nucleotide sequence ID" value="NZ_LJRI01000227.1"/>
</dbReference>
<accession>A0A0Q0CTW5</accession>
<organism evidence="1 2">
    <name type="scientific">Pseudomonas syringae pv. spinaceae</name>
    <dbReference type="NCBI Taxonomy" id="264459"/>
    <lineage>
        <taxon>Bacteria</taxon>
        <taxon>Pseudomonadati</taxon>
        <taxon>Pseudomonadota</taxon>
        <taxon>Gammaproteobacteria</taxon>
        <taxon>Pseudomonadales</taxon>
        <taxon>Pseudomonadaceae</taxon>
        <taxon>Pseudomonas</taxon>
        <taxon>Pseudomonas syringae</taxon>
    </lineage>
</organism>
<gene>
    <name evidence="1" type="ORF">ALO94_03131</name>
</gene>
<dbReference type="PATRIC" id="fig|264459.3.peg.5017"/>
<dbReference type="AlphaFoldDB" id="A0A0Q0CTW5"/>
<name>A0A0Q0CTW5_PSESX</name>
<dbReference type="EMBL" id="LJRI01000227">
    <property type="protein sequence ID" value="KPZ09236.1"/>
    <property type="molecule type" value="Genomic_DNA"/>
</dbReference>
<evidence type="ECO:0000313" key="2">
    <source>
        <dbReference type="Proteomes" id="UP000050384"/>
    </source>
</evidence>
<evidence type="ECO:0000313" key="1">
    <source>
        <dbReference type="EMBL" id="KPZ09236.1"/>
    </source>
</evidence>
<dbReference type="Proteomes" id="UP000050384">
    <property type="component" value="Unassembled WGS sequence"/>
</dbReference>